<dbReference type="PANTHER" id="PTHR32305:SF15">
    <property type="entry name" value="PROTEIN RHSA-RELATED"/>
    <property type="match status" value="1"/>
</dbReference>
<keyword evidence="2" id="KW-1185">Reference proteome</keyword>
<evidence type="ECO:0000313" key="1">
    <source>
        <dbReference type="EMBL" id="TRW21460.1"/>
    </source>
</evidence>
<dbReference type="PANTHER" id="PTHR32305">
    <property type="match status" value="1"/>
</dbReference>
<protein>
    <submittedName>
        <fullName evidence="1">RHS repeat-associated core domain-containing protein</fullName>
    </submittedName>
</protein>
<dbReference type="InterPro" id="IPR050708">
    <property type="entry name" value="T6SS_VgrG/RHS"/>
</dbReference>
<proteinExistence type="predicted"/>
<reference evidence="1 2" key="1">
    <citation type="submission" date="2019-07" db="EMBL/GenBank/DDBJ databases">
        <title>Flavobacterium sp. nov., isolated from glacier ice.</title>
        <authorList>
            <person name="Liu Q."/>
            <person name="Xin Y.-H."/>
        </authorList>
    </citation>
    <scope>NUCLEOTIDE SEQUENCE [LARGE SCALE GENOMIC DNA]</scope>
    <source>
        <strain evidence="1 2">ZT4R6</strain>
    </source>
</reference>
<evidence type="ECO:0000313" key="2">
    <source>
        <dbReference type="Proteomes" id="UP000320643"/>
    </source>
</evidence>
<dbReference type="RefSeq" id="WP_143375225.1">
    <property type="nucleotide sequence ID" value="NZ_VJVZ01000019.1"/>
</dbReference>
<gene>
    <name evidence="1" type="ORF">FMM05_20120</name>
</gene>
<dbReference type="EMBL" id="VJVZ01000019">
    <property type="protein sequence ID" value="TRW21460.1"/>
    <property type="molecule type" value="Genomic_DNA"/>
</dbReference>
<dbReference type="Gene3D" id="2.180.10.10">
    <property type="entry name" value="RHS repeat-associated core"/>
    <property type="match status" value="1"/>
</dbReference>
<dbReference type="OrthoDB" id="1274715at2"/>
<accession>A0A552UTI9</accession>
<sequence>MGYVLTGKSRFTKAYKYKYNGKELQDELGLNMYDYGARNYDPALGRWMNIDPKAEQSRRWTPYNYAYNNPVYFVDPDGMQATDWVKMVDGEQKQVYNPKANGGKGAYTKYASAEDKKMGDGLRNSGETGAAQFNKLVKSDTKITVLFGGSNNSEEFGNTLGFTDFEPSDYSEKSDGSAVLTKAAISIYTDGIGEFVGNVMSGKEKIDGYSARQKDSLKTIKDNNMSAFSVAIAIFGHEIEHAADPANQKIRGNENRGTPLKGLDSEVMPRKVENTILHDLAN</sequence>
<dbReference type="AlphaFoldDB" id="A0A552UTI9"/>
<dbReference type="InterPro" id="IPR022385">
    <property type="entry name" value="Rhs_assc_core"/>
</dbReference>
<comment type="caution">
    <text evidence="1">The sequence shown here is derived from an EMBL/GenBank/DDBJ whole genome shotgun (WGS) entry which is preliminary data.</text>
</comment>
<name>A0A552UTI9_9FLAO</name>
<dbReference type="Proteomes" id="UP000320643">
    <property type="component" value="Unassembled WGS sequence"/>
</dbReference>
<organism evidence="1 2">
    <name type="scientific">Flavobacterium zepuense</name>
    <dbReference type="NCBI Taxonomy" id="2593302"/>
    <lineage>
        <taxon>Bacteria</taxon>
        <taxon>Pseudomonadati</taxon>
        <taxon>Bacteroidota</taxon>
        <taxon>Flavobacteriia</taxon>
        <taxon>Flavobacteriales</taxon>
        <taxon>Flavobacteriaceae</taxon>
        <taxon>Flavobacterium</taxon>
    </lineage>
</organism>
<dbReference type="NCBIfam" id="TIGR03696">
    <property type="entry name" value="Rhs_assc_core"/>
    <property type="match status" value="1"/>
</dbReference>